<evidence type="ECO:0000313" key="2">
    <source>
        <dbReference type="Proteomes" id="UP001234297"/>
    </source>
</evidence>
<reference evidence="1 2" key="1">
    <citation type="journal article" date="2022" name="Hortic Res">
        <title>A haplotype resolved chromosomal level avocado genome allows analysis of novel avocado genes.</title>
        <authorList>
            <person name="Nath O."/>
            <person name="Fletcher S.J."/>
            <person name="Hayward A."/>
            <person name="Shaw L.M."/>
            <person name="Masouleh A.K."/>
            <person name="Furtado A."/>
            <person name="Henry R.J."/>
            <person name="Mitter N."/>
        </authorList>
    </citation>
    <scope>NUCLEOTIDE SEQUENCE [LARGE SCALE GENOMIC DNA]</scope>
    <source>
        <strain evidence="2">cv. Hass</strain>
    </source>
</reference>
<organism evidence="1 2">
    <name type="scientific">Persea americana</name>
    <name type="common">Avocado</name>
    <dbReference type="NCBI Taxonomy" id="3435"/>
    <lineage>
        <taxon>Eukaryota</taxon>
        <taxon>Viridiplantae</taxon>
        <taxon>Streptophyta</taxon>
        <taxon>Embryophyta</taxon>
        <taxon>Tracheophyta</taxon>
        <taxon>Spermatophyta</taxon>
        <taxon>Magnoliopsida</taxon>
        <taxon>Magnoliidae</taxon>
        <taxon>Laurales</taxon>
        <taxon>Lauraceae</taxon>
        <taxon>Persea</taxon>
    </lineage>
</organism>
<name>A0ACC2KL48_PERAE</name>
<dbReference type="Proteomes" id="UP001234297">
    <property type="component" value="Chromosome 10"/>
</dbReference>
<proteinExistence type="predicted"/>
<sequence>MAIFPSSFFELANQDGDALLRSLCNTYTMSNQTLLLHADRKKHRAKARAFHAKVTTLSVGGDPQKAATALCRRAEKGRQSMKKRKLDAFRSRGVGSNEGGYVVDLSSGEVIQPARVEAECFPKKSKHTDVTLQIEDQIMKIDHAEEATNQKIKWKRLITSILELNPDRVVKISKLQKLVSKSLGDAGIILDEAQLRDRLKHKINSSSRFILSNKFVRLAPKSRSWFPNVNKSNFWQKNWKLKKSLPLKEFLFLGTKIFKSSIAGSIRDCLHASATVKTFRE</sequence>
<accession>A0ACC2KL48</accession>
<protein>
    <submittedName>
        <fullName evidence="1">Uncharacterized protein</fullName>
    </submittedName>
</protein>
<keyword evidence="2" id="KW-1185">Reference proteome</keyword>
<evidence type="ECO:0000313" key="1">
    <source>
        <dbReference type="EMBL" id="KAJ8621852.1"/>
    </source>
</evidence>
<gene>
    <name evidence="1" type="ORF">MRB53_030381</name>
</gene>
<comment type="caution">
    <text evidence="1">The sequence shown here is derived from an EMBL/GenBank/DDBJ whole genome shotgun (WGS) entry which is preliminary data.</text>
</comment>
<dbReference type="EMBL" id="CM056818">
    <property type="protein sequence ID" value="KAJ8621852.1"/>
    <property type="molecule type" value="Genomic_DNA"/>
</dbReference>